<dbReference type="GeneID" id="115753073"/>
<dbReference type="RefSeq" id="XP_030547424.1">
    <property type="nucleotide sequence ID" value="XM_030691564.2"/>
</dbReference>
<dbReference type="PROSITE" id="PS00375">
    <property type="entry name" value="UDPGT"/>
    <property type="match status" value="1"/>
</dbReference>
<dbReference type="OrthoDB" id="5835829at2759"/>
<dbReference type="PANTHER" id="PTHR11926:SF1516">
    <property type="entry name" value="GLYCOSYLTRANSFERASE"/>
    <property type="match status" value="1"/>
</dbReference>
<dbReference type="Proteomes" id="UP000827889">
    <property type="component" value="Chromosome 5"/>
</dbReference>
<dbReference type="GO" id="GO:0080043">
    <property type="term" value="F:quercetin 3-O-glucosyltransferase activity"/>
    <property type="evidence" value="ECO:0007669"/>
    <property type="project" value="TreeGrafter"/>
</dbReference>
<evidence type="ECO:0000313" key="6">
    <source>
        <dbReference type="Proteomes" id="UP000827889"/>
    </source>
</evidence>
<dbReference type="SUPFAM" id="SSF53756">
    <property type="entry name" value="UDP-Glycosyltransferase/glycogen phosphorylase"/>
    <property type="match status" value="1"/>
</dbReference>
<protein>
    <recommendedName>
        <fullName evidence="5">Glycosyltransferase</fullName>
        <ecNumber evidence="5">2.4.1.-</ecNumber>
    </recommendedName>
</protein>
<evidence type="ECO:0000256" key="4">
    <source>
        <dbReference type="RuleBase" id="RU003718"/>
    </source>
</evidence>
<dbReference type="Gene3D" id="3.40.50.2000">
    <property type="entry name" value="Glycogen Phosphorylase B"/>
    <property type="match status" value="2"/>
</dbReference>
<dbReference type="CDD" id="cd03784">
    <property type="entry name" value="GT1_Gtf-like"/>
    <property type="match status" value="1"/>
</dbReference>
<dbReference type="PANTHER" id="PTHR11926">
    <property type="entry name" value="GLUCOSYL/GLUCURONOSYL TRANSFERASES"/>
    <property type="match status" value="1"/>
</dbReference>
<dbReference type="Pfam" id="PF00201">
    <property type="entry name" value="UDPGT"/>
    <property type="match status" value="1"/>
</dbReference>
<evidence type="ECO:0000256" key="5">
    <source>
        <dbReference type="RuleBase" id="RU362057"/>
    </source>
</evidence>
<dbReference type="EC" id="2.4.1.-" evidence="5"/>
<sequence>MNTQPATAKRNRNHAVCVPAPYQSHIGTMLKLAKLLYTEGFYISFVNTEYNHRRLVKSKGVRALDHFPDFQFLTIPDGLPSSDADSSQDLHAMCDALETDMSAPFCDLICNLSHTASTPDVPPVTCIFSDGFMSFATNEAAQQFSIPIVHLWTIPACSFMGFKQYRTLREKGLTPLKDTGYLSNGYLDTVIDWIPGMKNIKLWDLPTFLRTTNPDDILFNSTMDAAERANTASAMIFHTFDALESDVLNALSSMYSRVFAIGPLSLLLNKLVEEESPLKSFDCNLWREDTECLRWLGTKEPNSVLYVNFGSIAVLTREELIEFAMGLANSKHPFLWIIRPDLVSGDSAVLPQEFIEETEGRSMLAGWCPQAAVLNHLSIGGFLTHCGWNSIIESVSAGVPMICWPSFGDQRTNCTYACTKWEIGLELSGVVRREELERLVRELMDGDKGKQMKERIKDWKKLAEEATDPNGSSSMNFDKLLNELLT</sequence>
<evidence type="ECO:0000256" key="3">
    <source>
        <dbReference type="ARBA" id="ARBA00022679"/>
    </source>
</evidence>
<proteinExistence type="inferred from homology"/>
<keyword evidence="2 4" id="KW-0328">Glycosyltransferase</keyword>
<keyword evidence="6" id="KW-1185">Reference proteome</keyword>
<reference evidence="7" key="1">
    <citation type="submission" date="2025-08" db="UniProtKB">
        <authorList>
            <consortium name="RefSeq"/>
        </authorList>
    </citation>
    <scope>IDENTIFICATION</scope>
    <source>
        <tissue evidence="7">Leaf</tissue>
    </source>
</reference>
<comment type="similarity">
    <text evidence="1 4">Belongs to the UDP-glycosyltransferase family.</text>
</comment>
<accession>A0A8B8QJQ9</accession>
<gene>
    <name evidence="7" type="primary">LOC115753073</name>
</gene>
<dbReference type="GO" id="GO:0080044">
    <property type="term" value="F:quercetin 7-O-glucosyltransferase activity"/>
    <property type="evidence" value="ECO:0007669"/>
    <property type="project" value="TreeGrafter"/>
</dbReference>
<evidence type="ECO:0000313" key="7">
    <source>
        <dbReference type="RefSeq" id="XP_030547424.1"/>
    </source>
</evidence>
<evidence type="ECO:0000256" key="2">
    <source>
        <dbReference type="ARBA" id="ARBA00022676"/>
    </source>
</evidence>
<dbReference type="KEGG" id="rarg:115753073"/>
<dbReference type="InterPro" id="IPR035595">
    <property type="entry name" value="UDP_glycos_trans_CS"/>
</dbReference>
<dbReference type="InterPro" id="IPR002213">
    <property type="entry name" value="UDP_glucos_trans"/>
</dbReference>
<name>A0A8B8QJQ9_9MYRT</name>
<keyword evidence="3 4" id="KW-0808">Transferase</keyword>
<dbReference type="FunFam" id="3.40.50.2000:FF:000027">
    <property type="entry name" value="Glycosyltransferase"/>
    <property type="match status" value="1"/>
</dbReference>
<evidence type="ECO:0000256" key="1">
    <source>
        <dbReference type="ARBA" id="ARBA00009995"/>
    </source>
</evidence>
<dbReference type="FunFam" id="3.40.50.2000:FF:000065">
    <property type="entry name" value="Glycosyltransferase"/>
    <property type="match status" value="1"/>
</dbReference>
<dbReference type="AlphaFoldDB" id="A0A8B8QJQ9"/>
<organism evidence="6 7">
    <name type="scientific">Rhodamnia argentea</name>
    <dbReference type="NCBI Taxonomy" id="178133"/>
    <lineage>
        <taxon>Eukaryota</taxon>
        <taxon>Viridiplantae</taxon>
        <taxon>Streptophyta</taxon>
        <taxon>Embryophyta</taxon>
        <taxon>Tracheophyta</taxon>
        <taxon>Spermatophyta</taxon>
        <taxon>Magnoliopsida</taxon>
        <taxon>eudicotyledons</taxon>
        <taxon>Gunneridae</taxon>
        <taxon>Pentapetalae</taxon>
        <taxon>rosids</taxon>
        <taxon>malvids</taxon>
        <taxon>Myrtales</taxon>
        <taxon>Myrtaceae</taxon>
        <taxon>Myrtoideae</taxon>
        <taxon>Myrteae</taxon>
        <taxon>Australasian group</taxon>
        <taxon>Rhodamnia</taxon>
    </lineage>
</organism>